<dbReference type="GO" id="GO:0004066">
    <property type="term" value="F:asparagine synthase (glutamine-hydrolyzing) activity"/>
    <property type="evidence" value="ECO:0007669"/>
    <property type="project" value="InterPro"/>
</dbReference>
<dbReference type="GO" id="GO:0006529">
    <property type="term" value="P:asparagine biosynthetic process"/>
    <property type="evidence" value="ECO:0007669"/>
    <property type="project" value="InterPro"/>
</dbReference>
<proteinExistence type="predicted"/>
<accession>A0A414SKL4</accession>
<dbReference type="Pfam" id="PF00733">
    <property type="entry name" value="Asn_synthase"/>
    <property type="match status" value="1"/>
</dbReference>
<dbReference type="Gene3D" id="3.40.50.620">
    <property type="entry name" value="HUPs"/>
    <property type="match status" value="1"/>
</dbReference>
<sequence length="265" mass="31275">MRKIIDDFLEEKIRDKNSVAILFSGGLDSLSLLLSCLDIGIKPVLYTFFLESYESSDIKSSRNIAKIFGLKLIEIPIKQDLKTLINDVEYIVTNFNTYKKSAVQCVHPFLYAEKLIKEKYVLSGLCADDLYGTSKHMSILSKNYEEFQRKRLDIISDETSSGYRYIKSIFHNKIFIAPYKECRKLIDYFMSLDYKSMNSPKQKYVTYSAYRNVIDRYKLYRRNENLQCASKIREYHDSLLKTDLNTNNYKIVTPIYRNLYLEYHN</sequence>
<dbReference type="Proteomes" id="UP000284220">
    <property type="component" value="Unassembled WGS sequence"/>
</dbReference>
<comment type="caution">
    <text evidence="2">The sequence shown here is derived from an EMBL/GenBank/DDBJ whole genome shotgun (WGS) entry which is preliminary data.</text>
</comment>
<protein>
    <recommendedName>
        <fullName evidence="1">Asparagine synthetase domain-containing protein</fullName>
    </recommendedName>
</protein>
<gene>
    <name evidence="2" type="ORF">DW272_02570</name>
</gene>
<dbReference type="AlphaFoldDB" id="A0A414SKL4"/>
<dbReference type="InterPro" id="IPR001962">
    <property type="entry name" value="Asn_synthase"/>
</dbReference>
<dbReference type="RefSeq" id="WP_118197433.1">
    <property type="nucleotide sequence ID" value="NZ_QRHZ01000001.1"/>
</dbReference>
<name>A0A414SKL4_9FIRM</name>
<dbReference type="SUPFAM" id="SSF52402">
    <property type="entry name" value="Adenine nucleotide alpha hydrolases-like"/>
    <property type="match status" value="1"/>
</dbReference>
<organism evidence="2 3">
    <name type="scientific">Blautia obeum</name>
    <dbReference type="NCBI Taxonomy" id="40520"/>
    <lineage>
        <taxon>Bacteria</taxon>
        <taxon>Bacillati</taxon>
        <taxon>Bacillota</taxon>
        <taxon>Clostridia</taxon>
        <taxon>Lachnospirales</taxon>
        <taxon>Lachnospiraceae</taxon>
        <taxon>Blautia</taxon>
    </lineage>
</organism>
<evidence type="ECO:0000313" key="2">
    <source>
        <dbReference type="EMBL" id="RHG20111.1"/>
    </source>
</evidence>
<feature type="domain" description="Asparagine synthetase" evidence="1">
    <location>
        <begin position="2"/>
        <end position="135"/>
    </location>
</feature>
<dbReference type="InterPro" id="IPR014729">
    <property type="entry name" value="Rossmann-like_a/b/a_fold"/>
</dbReference>
<evidence type="ECO:0000313" key="3">
    <source>
        <dbReference type="Proteomes" id="UP000284220"/>
    </source>
</evidence>
<dbReference type="EMBL" id="QRHZ01000001">
    <property type="protein sequence ID" value="RHG20111.1"/>
    <property type="molecule type" value="Genomic_DNA"/>
</dbReference>
<reference evidence="2 3" key="1">
    <citation type="submission" date="2018-08" db="EMBL/GenBank/DDBJ databases">
        <title>A genome reference for cultivated species of the human gut microbiota.</title>
        <authorList>
            <person name="Zou Y."/>
            <person name="Xue W."/>
            <person name="Luo G."/>
        </authorList>
    </citation>
    <scope>NUCLEOTIDE SEQUENCE [LARGE SCALE GENOMIC DNA]</scope>
    <source>
        <strain evidence="2 3">AM22-9LB</strain>
    </source>
</reference>
<evidence type="ECO:0000259" key="1">
    <source>
        <dbReference type="Pfam" id="PF00733"/>
    </source>
</evidence>